<keyword evidence="2" id="KW-0472">Membrane</keyword>
<feature type="transmembrane region" description="Helical" evidence="2">
    <location>
        <begin position="12"/>
        <end position="33"/>
    </location>
</feature>
<keyword evidence="2" id="KW-1133">Transmembrane helix</keyword>
<reference evidence="3" key="1">
    <citation type="submission" date="2021-01" db="EMBL/GenBank/DDBJ databases">
        <authorList>
            <person name="Corre E."/>
            <person name="Pelletier E."/>
            <person name="Niang G."/>
            <person name="Scheremetjew M."/>
            <person name="Finn R."/>
            <person name="Kale V."/>
            <person name="Holt S."/>
            <person name="Cochrane G."/>
            <person name="Meng A."/>
            <person name="Brown T."/>
            <person name="Cohen L."/>
        </authorList>
    </citation>
    <scope>NUCLEOTIDE SEQUENCE</scope>
    <source>
        <strain evidence="3">CCMP2222</strain>
    </source>
</reference>
<name>A0A7S2AGP6_9DINO</name>
<dbReference type="AlphaFoldDB" id="A0A7S2AGP6"/>
<evidence type="ECO:0000256" key="1">
    <source>
        <dbReference type="SAM" id="MobiDB-lite"/>
    </source>
</evidence>
<evidence type="ECO:0000313" key="3">
    <source>
        <dbReference type="EMBL" id="CAD9367472.1"/>
    </source>
</evidence>
<proteinExistence type="predicted"/>
<feature type="compositionally biased region" description="Basic and acidic residues" evidence="1">
    <location>
        <begin position="99"/>
        <end position="110"/>
    </location>
</feature>
<sequence>MLKLAFSFTWTYGLPLGLLVSASLVVWMVCWSSPPTEEERAKRQAFEERLAAAERRLAQRQVGGGSPAAESAGDAAGECGARTASVASGQGEVAPDGVAGEKQEGEKKND</sequence>
<keyword evidence="2" id="KW-0812">Transmembrane</keyword>
<protein>
    <submittedName>
        <fullName evidence="3">Uncharacterized protein</fullName>
    </submittedName>
</protein>
<evidence type="ECO:0000256" key="2">
    <source>
        <dbReference type="SAM" id="Phobius"/>
    </source>
</evidence>
<accession>A0A7S2AGP6</accession>
<gene>
    <name evidence="3" type="ORF">AAND1436_LOCUS3375</name>
</gene>
<dbReference type="EMBL" id="HBGQ01006709">
    <property type="protein sequence ID" value="CAD9367472.1"/>
    <property type="molecule type" value="Transcribed_RNA"/>
</dbReference>
<organism evidence="3">
    <name type="scientific">Alexandrium andersonii</name>
    <dbReference type="NCBI Taxonomy" id="327968"/>
    <lineage>
        <taxon>Eukaryota</taxon>
        <taxon>Sar</taxon>
        <taxon>Alveolata</taxon>
        <taxon>Dinophyceae</taxon>
        <taxon>Gonyaulacales</taxon>
        <taxon>Pyrocystaceae</taxon>
        <taxon>Alexandrium</taxon>
    </lineage>
</organism>
<feature type="region of interest" description="Disordered" evidence="1">
    <location>
        <begin position="57"/>
        <end position="110"/>
    </location>
</feature>